<keyword evidence="3" id="KW-1185">Reference proteome</keyword>
<dbReference type="PANTHER" id="PTHR43135:SF3">
    <property type="entry name" value="ALPHA-D-RIBOSE 1-METHYLPHOSPHONATE 5-TRIPHOSPHATE DIPHOSPHATASE"/>
    <property type="match status" value="1"/>
</dbReference>
<reference evidence="2 3" key="1">
    <citation type="submission" date="2016-01" db="EMBL/GenBank/DDBJ databases">
        <title>The draft genome sequence of Aquimarina sp. RZW4-3-2.</title>
        <authorList>
            <person name="Wang Y."/>
        </authorList>
    </citation>
    <scope>NUCLEOTIDE SEQUENCE [LARGE SCALE GENOMIC DNA]</scope>
    <source>
        <strain evidence="2 3">RZW4-3-2</strain>
    </source>
</reference>
<protein>
    <recommendedName>
        <fullName evidence="1">Amidohydrolase-related domain-containing protein</fullName>
    </recommendedName>
</protein>
<evidence type="ECO:0000313" key="2">
    <source>
        <dbReference type="EMBL" id="KZS42438.1"/>
    </source>
</evidence>
<name>A0A162DM18_9FLAO</name>
<dbReference type="SUPFAM" id="SSF51556">
    <property type="entry name" value="Metallo-dependent hydrolases"/>
    <property type="match status" value="1"/>
</dbReference>
<dbReference type="InterPro" id="IPR006680">
    <property type="entry name" value="Amidohydro-rel"/>
</dbReference>
<dbReference type="GO" id="GO:0016810">
    <property type="term" value="F:hydrolase activity, acting on carbon-nitrogen (but not peptide) bonds"/>
    <property type="evidence" value="ECO:0007669"/>
    <property type="project" value="InterPro"/>
</dbReference>
<gene>
    <name evidence="2" type="ORF">AWE51_03070</name>
</gene>
<proteinExistence type="predicted"/>
<dbReference type="PANTHER" id="PTHR43135">
    <property type="entry name" value="ALPHA-D-RIBOSE 1-METHYLPHOSPHONATE 5-TRIPHOSPHATE DIPHOSPHATASE"/>
    <property type="match status" value="1"/>
</dbReference>
<evidence type="ECO:0000313" key="3">
    <source>
        <dbReference type="Proteomes" id="UP000076715"/>
    </source>
</evidence>
<dbReference type="OrthoDB" id="9765769at2"/>
<dbReference type="AlphaFoldDB" id="A0A162DM18"/>
<organism evidence="2 3">
    <name type="scientific">Aquimarina aggregata</name>
    <dbReference type="NCBI Taxonomy" id="1642818"/>
    <lineage>
        <taxon>Bacteria</taxon>
        <taxon>Pseudomonadati</taxon>
        <taxon>Bacteroidota</taxon>
        <taxon>Flavobacteriia</taxon>
        <taxon>Flavobacteriales</taxon>
        <taxon>Flavobacteriaceae</taxon>
        <taxon>Aquimarina</taxon>
    </lineage>
</organism>
<dbReference type="SUPFAM" id="SSF51338">
    <property type="entry name" value="Composite domain of metallo-dependent hydrolases"/>
    <property type="match status" value="1"/>
</dbReference>
<dbReference type="EMBL" id="LQRT01000002">
    <property type="protein sequence ID" value="KZS42438.1"/>
    <property type="molecule type" value="Genomic_DNA"/>
</dbReference>
<dbReference type="InterPro" id="IPR011059">
    <property type="entry name" value="Metal-dep_hydrolase_composite"/>
</dbReference>
<comment type="caution">
    <text evidence="2">The sequence shown here is derived from an EMBL/GenBank/DDBJ whole genome shotgun (WGS) entry which is preliminary data.</text>
</comment>
<dbReference type="InterPro" id="IPR051781">
    <property type="entry name" value="Metallo-dep_Hydrolase"/>
</dbReference>
<accession>A0A162DM18</accession>
<evidence type="ECO:0000259" key="1">
    <source>
        <dbReference type="Pfam" id="PF01979"/>
    </source>
</evidence>
<sequence>MKSYYILILFIFLGSYCNSQNHIKKTIYAKKNLNAKVIKLIKGKWFNGTLFQNKTVWLQDGLIRFKSPDKKIDTIIDLAGKYVIPPFAEAHNHNLESAYDLNKRIDSYLDNGVFYVKHLSSIKKRIAPLMLNYNKPEGIDISLAHAPLTASGGHPVALRKKYLDKGYFEGLFNTIEDIEFHGYVNIDNKADLENKWDSIMSFLPDFIKLNLLHSEEYEKRKNDPAFFGRKGLNPKLIIPIVEKAHHKGLRVSAHVETAYDFHVAVNAGVDEIAHLPEIKNGKPLDKKDVIIAKEKGIVVVTTVSLVTKRKKSANYNDLLNNITANLKLLKNEGVTLALGSDMYNDNSSGEFQILHQLNIFNNLELLKMWTENATNTIFPFRKIGKLKEGYEASFLVLNKNPIKDISNIHQSIITRVKQGVILK</sequence>
<dbReference type="Proteomes" id="UP000076715">
    <property type="component" value="Unassembled WGS sequence"/>
</dbReference>
<dbReference type="Gene3D" id="2.30.40.10">
    <property type="entry name" value="Urease, subunit C, domain 1"/>
    <property type="match status" value="1"/>
</dbReference>
<dbReference type="STRING" id="1642818.AWE51_03070"/>
<dbReference type="RefSeq" id="WP_066310176.1">
    <property type="nucleotide sequence ID" value="NZ_LQRT01000002.1"/>
</dbReference>
<dbReference type="Gene3D" id="3.20.20.140">
    <property type="entry name" value="Metal-dependent hydrolases"/>
    <property type="match status" value="1"/>
</dbReference>
<dbReference type="Pfam" id="PF01979">
    <property type="entry name" value="Amidohydro_1"/>
    <property type="match status" value="1"/>
</dbReference>
<dbReference type="InterPro" id="IPR032466">
    <property type="entry name" value="Metal_Hydrolase"/>
</dbReference>
<feature type="domain" description="Amidohydrolase-related" evidence="1">
    <location>
        <begin position="228"/>
        <end position="416"/>
    </location>
</feature>